<accession>A0A811ZS26</accession>
<dbReference type="EMBL" id="CAJHUB010000775">
    <property type="protein sequence ID" value="CAD7691722.1"/>
    <property type="molecule type" value="Genomic_DNA"/>
</dbReference>
<keyword evidence="2" id="KW-1185">Reference proteome</keyword>
<organism evidence="1 2">
    <name type="scientific">Nyctereutes procyonoides</name>
    <name type="common">Raccoon dog</name>
    <name type="synonym">Canis procyonoides</name>
    <dbReference type="NCBI Taxonomy" id="34880"/>
    <lineage>
        <taxon>Eukaryota</taxon>
        <taxon>Metazoa</taxon>
        <taxon>Chordata</taxon>
        <taxon>Craniata</taxon>
        <taxon>Vertebrata</taxon>
        <taxon>Euteleostomi</taxon>
        <taxon>Mammalia</taxon>
        <taxon>Eutheria</taxon>
        <taxon>Laurasiatheria</taxon>
        <taxon>Carnivora</taxon>
        <taxon>Caniformia</taxon>
        <taxon>Canidae</taxon>
        <taxon>Nyctereutes</taxon>
    </lineage>
</organism>
<dbReference type="Proteomes" id="UP000645828">
    <property type="component" value="Unassembled WGS sequence"/>
</dbReference>
<proteinExistence type="predicted"/>
<comment type="caution">
    <text evidence="1">The sequence shown here is derived from an EMBL/GenBank/DDBJ whole genome shotgun (WGS) entry which is preliminary data.</text>
</comment>
<name>A0A811ZS26_NYCPR</name>
<reference evidence="1" key="1">
    <citation type="submission" date="2020-12" db="EMBL/GenBank/DDBJ databases">
        <authorList>
            <consortium name="Molecular Ecology Group"/>
        </authorList>
    </citation>
    <scope>NUCLEOTIDE SEQUENCE</scope>
    <source>
        <strain evidence="1">TBG_1078</strain>
    </source>
</reference>
<evidence type="ECO:0000313" key="1">
    <source>
        <dbReference type="EMBL" id="CAD7691722.1"/>
    </source>
</evidence>
<sequence>MLNLVRVLLYCDCRICLLLRFETMELSSFLCFSGGGLCCFYLFCQGSHIDFCYRKRARYCHKLQGKAM</sequence>
<protein>
    <submittedName>
        <fullName evidence="1">(raccoon dog) hypothetical protein</fullName>
    </submittedName>
</protein>
<evidence type="ECO:0000313" key="2">
    <source>
        <dbReference type="Proteomes" id="UP000645828"/>
    </source>
</evidence>
<gene>
    <name evidence="1" type="ORF">NYPRO_LOCUS24516</name>
</gene>
<dbReference type="AlphaFoldDB" id="A0A811ZS26"/>